<dbReference type="AlphaFoldDB" id="A0A1G6E1A6"/>
<name>A0A1G6E1A6_9HYPH</name>
<dbReference type="PROSITE" id="PS50206">
    <property type="entry name" value="RHODANESE_3"/>
    <property type="match status" value="1"/>
</dbReference>
<gene>
    <name evidence="2" type="ORF">SAMN02982931_04033</name>
</gene>
<evidence type="ECO:0000259" key="1">
    <source>
        <dbReference type="PROSITE" id="PS50206"/>
    </source>
</evidence>
<evidence type="ECO:0000313" key="2">
    <source>
        <dbReference type="EMBL" id="SDB51171.1"/>
    </source>
</evidence>
<proteinExistence type="predicted"/>
<organism evidence="2 3">
    <name type="scientific">Bauldia litoralis</name>
    <dbReference type="NCBI Taxonomy" id="665467"/>
    <lineage>
        <taxon>Bacteria</taxon>
        <taxon>Pseudomonadati</taxon>
        <taxon>Pseudomonadota</taxon>
        <taxon>Alphaproteobacteria</taxon>
        <taxon>Hyphomicrobiales</taxon>
        <taxon>Kaistiaceae</taxon>
        <taxon>Bauldia</taxon>
    </lineage>
</organism>
<evidence type="ECO:0000313" key="3">
    <source>
        <dbReference type="Proteomes" id="UP000199071"/>
    </source>
</evidence>
<keyword evidence="3" id="KW-1185">Reference proteome</keyword>
<reference evidence="2 3" key="1">
    <citation type="submission" date="2016-10" db="EMBL/GenBank/DDBJ databases">
        <authorList>
            <person name="de Groot N.N."/>
        </authorList>
    </citation>
    <scope>NUCLEOTIDE SEQUENCE [LARGE SCALE GENOMIC DNA]</scope>
    <source>
        <strain evidence="2 3">ATCC 35022</strain>
    </source>
</reference>
<dbReference type="SUPFAM" id="SSF52821">
    <property type="entry name" value="Rhodanese/Cell cycle control phosphatase"/>
    <property type="match status" value="1"/>
</dbReference>
<dbReference type="STRING" id="665467.SAMN02982931_04033"/>
<dbReference type="GO" id="GO:0016740">
    <property type="term" value="F:transferase activity"/>
    <property type="evidence" value="ECO:0007669"/>
    <property type="project" value="UniProtKB-KW"/>
</dbReference>
<dbReference type="Proteomes" id="UP000199071">
    <property type="component" value="Unassembled WGS sequence"/>
</dbReference>
<accession>A0A1G6E1A6</accession>
<dbReference type="InterPro" id="IPR001763">
    <property type="entry name" value="Rhodanese-like_dom"/>
</dbReference>
<sequence>MLVDVRSRAEWAFVGVPVLAGIGKATLLVAWNDFDAGARVPDFLGRLNAALEAQGAGKDTPLYFICRSGSRSRNAAIEATTGGYAHCYNVDHGFEGDLDPDGHRGTAGGWKAEGLPWAQT</sequence>
<feature type="domain" description="Rhodanese" evidence="1">
    <location>
        <begin position="2"/>
        <end position="119"/>
    </location>
</feature>
<dbReference type="InterPro" id="IPR036873">
    <property type="entry name" value="Rhodanese-like_dom_sf"/>
</dbReference>
<protein>
    <submittedName>
        <fullName evidence="2">Thiosulfate sulfurtransferase</fullName>
    </submittedName>
</protein>
<dbReference type="Gene3D" id="3.40.250.10">
    <property type="entry name" value="Rhodanese-like domain"/>
    <property type="match status" value="1"/>
</dbReference>
<keyword evidence="2" id="KW-0808">Transferase</keyword>
<dbReference type="Pfam" id="PF00581">
    <property type="entry name" value="Rhodanese"/>
    <property type="match status" value="1"/>
</dbReference>
<dbReference type="EMBL" id="FMXQ01000009">
    <property type="protein sequence ID" value="SDB51171.1"/>
    <property type="molecule type" value="Genomic_DNA"/>
</dbReference>